<dbReference type="Gene3D" id="3.10.100.10">
    <property type="entry name" value="Mannose-Binding Protein A, subunit A"/>
    <property type="match status" value="1"/>
</dbReference>
<reference evidence="5" key="1">
    <citation type="journal article" date="2017" name="Nat. Commun.">
        <title>The North American bullfrog draft genome provides insight into hormonal regulation of long noncoding RNA.</title>
        <authorList>
            <person name="Hammond S.A."/>
            <person name="Warren R.L."/>
            <person name="Vandervalk B.P."/>
            <person name="Kucuk E."/>
            <person name="Khan H."/>
            <person name="Gibb E.A."/>
            <person name="Pandoh P."/>
            <person name="Kirk H."/>
            <person name="Zhao Y."/>
            <person name="Jones M."/>
            <person name="Mungall A.J."/>
            <person name="Coope R."/>
            <person name="Pleasance S."/>
            <person name="Moore R.A."/>
            <person name="Holt R.A."/>
            <person name="Round J.M."/>
            <person name="Ohora S."/>
            <person name="Walle B.V."/>
            <person name="Veldhoen N."/>
            <person name="Helbing C.C."/>
            <person name="Birol I."/>
        </authorList>
    </citation>
    <scope>NUCLEOTIDE SEQUENCE [LARGE SCALE GENOMIC DNA]</scope>
</reference>
<feature type="domain" description="C-type lectin" evidence="3">
    <location>
        <begin position="80"/>
        <end position="194"/>
    </location>
</feature>
<dbReference type="InterPro" id="IPR018378">
    <property type="entry name" value="C-type_lectin_CS"/>
</dbReference>
<dbReference type="Proteomes" id="UP000228934">
    <property type="component" value="Unassembled WGS sequence"/>
</dbReference>
<name>A0A2G9QIC1_AQUCT</name>
<dbReference type="AlphaFoldDB" id="A0A2G9QIC1"/>
<dbReference type="SMART" id="SM00034">
    <property type="entry name" value="CLECT"/>
    <property type="match status" value="1"/>
</dbReference>
<organism evidence="4 5">
    <name type="scientific">Aquarana catesbeiana</name>
    <name type="common">American bullfrog</name>
    <name type="synonym">Rana catesbeiana</name>
    <dbReference type="NCBI Taxonomy" id="8400"/>
    <lineage>
        <taxon>Eukaryota</taxon>
        <taxon>Metazoa</taxon>
        <taxon>Chordata</taxon>
        <taxon>Craniata</taxon>
        <taxon>Vertebrata</taxon>
        <taxon>Euteleostomi</taxon>
        <taxon>Amphibia</taxon>
        <taxon>Batrachia</taxon>
        <taxon>Anura</taxon>
        <taxon>Neobatrachia</taxon>
        <taxon>Ranoidea</taxon>
        <taxon>Ranidae</taxon>
        <taxon>Aquarana</taxon>
    </lineage>
</organism>
<gene>
    <name evidence="4" type="ORF">AB205_0089960</name>
</gene>
<protein>
    <recommendedName>
        <fullName evidence="3">C-type lectin domain-containing protein</fullName>
    </recommendedName>
</protein>
<dbReference type="SUPFAM" id="SSF56436">
    <property type="entry name" value="C-type lectin-like"/>
    <property type="match status" value="1"/>
</dbReference>
<dbReference type="PANTHER" id="PTHR22991:SF40">
    <property type="entry name" value="PROTEIN CBG13490"/>
    <property type="match status" value="1"/>
</dbReference>
<sequence>MPKDLEEADDMPKDLEEADDMPEDLEEADDMPTDLEEAEEAGDMPKDLEEADDMPEDLEEADLNDLELEMSHNTSLECDSEATCHYRLYTRGSRFGSAQRVCKRHEGNLCSIRNACINSRLRAFARRYNQKLAWIGVWKPFGCRYRNIDGKKLKYTNFGRGQRKKAGRWCVALNVANGQWISVSCLRKLPYICRL</sequence>
<dbReference type="PANTHER" id="PTHR22991">
    <property type="entry name" value="PROTEIN CBG13490"/>
    <property type="match status" value="1"/>
</dbReference>
<evidence type="ECO:0000256" key="1">
    <source>
        <dbReference type="ARBA" id="ARBA00023157"/>
    </source>
</evidence>
<keyword evidence="5" id="KW-1185">Reference proteome</keyword>
<dbReference type="PROSITE" id="PS50041">
    <property type="entry name" value="C_TYPE_LECTIN_2"/>
    <property type="match status" value="1"/>
</dbReference>
<feature type="compositionally biased region" description="Acidic residues" evidence="2">
    <location>
        <begin position="16"/>
        <end position="42"/>
    </location>
</feature>
<dbReference type="PROSITE" id="PS00615">
    <property type="entry name" value="C_TYPE_LECTIN_1"/>
    <property type="match status" value="1"/>
</dbReference>
<feature type="region of interest" description="Disordered" evidence="2">
    <location>
        <begin position="1"/>
        <end position="54"/>
    </location>
</feature>
<dbReference type="InterPro" id="IPR001304">
    <property type="entry name" value="C-type_lectin-like"/>
</dbReference>
<dbReference type="EMBL" id="KV996240">
    <property type="protein sequence ID" value="PIO14833.1"/>
    <property type="molecule type" value="Genomic_DNA"/>
</dbReference>
<dbReference type="InterPro" id="IPR016187">
    <property type="entry name" value="CTDL_fold"/>
</dbReference>
<accession>A0A2G9QIC1</accession>
<dbReference type="InterPro" id="IPR050976">
    <property type="entry name" value="Snaclec"/>
</dbReference>
<keyword evidence="1" id="KW-1015">Disulfide bond</keyword>
<evidence type="ECO:0000313" key="4">
    <source>
        <dbReference type="EMBL" id="PIO14833.1"/>
    </source>
</evidence>
<dbReference type="OrthoDB" id="6369810at2759"/>
<evidence type="ECO:0000313" key="5">
    <source>
        <dbReference type="Proteomes" id="UP000228934"/>
    </source>
</evidence>
<evidence type="ECO:0000256" key="2">
    <source>
        <dbReference type="SAM" id="MobiDB-lite"/>
    </source>
</evidence>
<dbReference type="InterPro" id="IPR016186">
    <property type="entry name" value="C-type_lectin-like/link_sf"/>
</dbReference>
<feature type="compositionally biased region" description="Basic and acidic residues" evidence="2">
    <location>
        <begin position="1"/>
        <end position="15"/>
    </location>
</feature>
<proteinExistence type="predicted"/>
<dbReference type="Pfam" id="PF00059">
    <property type="entry name" value="Lectin_C"/>
    <property type="match status" value="1"/>
</dbReference>
<evidence type="ECO:0000259" key="3">
    <source>
        <dbReference type="PROSITE" id="PS50041"/>
    </source>
</evidence>